<evidence type="ECO:0000313" key="10">
    <source>
        <dbReference type="Proteomes" id="UP000281955"/>
    </source>
</evidence>
<evidence type="ECO:0000256" key="7">
    <source>
        <dbReference type="HAMAP-Rule" id="MF_00227"/>
    </source>
</evidence>
<dbReference type="Proteomes" id="UP000281955">
    <property type="component" value="Unassembled WGS sequence"/>
</dbReference>
<evidence type="ECO:0000313" key="9">
    <source>
        <dbReference type="EMBL" id="RKS80360.1"/>
    </source>
</evidence>
<dbReference type="PROSITE" id="PS00648">
    <property type="entry name" value="RIBONUCLEASE_P"/>
    <property type="match status" value="1"/>
</dbReference>
<keyword evidence="4 7" id="KW-0255">Endonuclease</keyword>
<dbReference type="InterPro" id="IPR014721">
    <property type="entry name" value="Ribsml_uS5_D2-typ_fold_subgr"/>
</dbReference>
<dbReference type="GO" id="GO:0004526">
    <property type="term" value="F:ribonuclease P activity"/>
    <property type="evidence" value="ECO:0007669"/>
    <property type="project" value="UniProtKB-UniRule"/>
</dbReference>
<gene>
    <name evidence="7" type="primary">rnpA</name>
    <name evidence="9" type="ORF">CLV35_0791</name>
</gene>
<dbReference type="GO" id="GO:0030677">
    <property type="term" value="C:ribonuclease P complex"/>
    <property type="evidence" value="ECO:0007669"/>
    <property type="project" value="TreeGrafter"/>
</dbReference>
<comment type="function">
    <text evidence="1 7">RNaseP catalyzes the removal of the 5'-leader sequence from pre-tRNA to produce the mature 5'-terminus. It can also cleave other RNA substrates such as 4.5S RNA. The protein component plays an auxiliary but essential role in vivo by binding to the 5'-leader sequence and broadening the substrate specificity of the ribozyme.</text>
</comment>
<sequence length="122" mass="13096">MLARPNRLRRSGDFTEVMRRGAGHGRGASRSVVVHVALEHTVPPACPGPRVGFAVSKAVGSAVTRNLVRRRLRALTRARLTGWPAGADVVVRALPAAATATVDQLGSDLDRAWSHAYRQVAR</sequence>
<dbReference type="GO" id="GO:0001682">
    <property type="term" value="P:tRNA 5'-leader removal"/>
    <property type="evidence" value="ECO:0007669"/>
    <property type="project" value="UniProtKB-UniRule"/>
</dbReference>
<dbReference type="FunCoup" id="A0A420XUC8">
    <property type="interactions" value="2"/>
</dbReference>
<dbReference type="Gene3D" id="3.30.230.10">
    <property type="match status" value="1"/>
</dbReference>
<evidence type="ECO:0000256" key="8">
    <source>
        <dbReference type="NCBIfam" id="TIGR00188"/>
    </source>
</evidence>
<organism evidence="9 10">
    <name type="scientific">Motilibacter peucedani</name>
    <dbReference type="NCBI Taxonomy" id="598650"/>
    <lineage>
        <taxon>Bacteria</taxon>
        <taxon>Bacillati</taxon>
        <taxon>Actinomycetota</taxon>
        <taxon>Actinomycetes</taxon>
        <taxon>Motilibacterales</taxon>
        <taxon>Motilibacteraceae</taxon>
        <taxon>Motilibacter</taxon>
    </lineage>
</organism>
<evidence type="ECO:0000256" key="2">
    <source>
        <dbReference type="ARBA" id="ARBA00022694"/>
    </source>
</evidence>
<keyword evidence="5 7" id="KW-0378">Hydrolase</keyword>
<dbReference type="InterPro" id="IPR000100">
    <property type="entry name" value="RNase_P"/>
</dbReference>
<dbReference type="AlphaFoldDB" id="A0A420XUC8"/>
<dbReference type="GO" id="GO:0000049">
    <property type="term" value="F:tRNA binding"/>
    <property type="evidence" value="ECO:0007669"/>
    <property type="project" value="UniProtKB-UniRule"/>
</dbReference>
<dbReference type="EMBL" id="RBWV01000009">
    <property type="protein sequence ID" value="RKS80360.1"/>
    <property type="molecule type" value="Genomic_DNA"/>
</dbReference>
<keyword evidence="2 7" id="KW-0819">tRNA processing</keyword>
<comment type="similarity">
    <text evidence="7">Belongs to the RnpA family.</text>
</comment>
<evidence type="ECO:0000256" key="3">
    <source>
        <dbReference type="ARBA" id="ARBA00022722"/>
    </source>
</evidence>
<dbReference type="Pfam" id="PF00825">
    <property type="entry name" value="Ribonuclease_P"/>
    <property type="match status" value="1"/>
</dbReference>
<accession>A0A420XUC8</accession>
<dbReference type="InParanoid" id="A0A420XUC8"/>
<reference evidence="9 10" key="1">
    <citation type="submission" date="2018-10" db="EMBL/GenBank/DDBJ databases">
        <title>Genomic Encyclopedia of Archaeal and Bacterial Type Strains, Phase II (KMG-II): from individual species to whole genera.</title>
        <authorList>
            <person name="Goeker M."/>
        </authorList>
    </citation>
    <scope>NUCLEOTIDE SEQUENCE [LARGE SCALE GENOMIC DNA]</scope>
    <source>
        <strain evidence="9 10">RP-AC37</strain>
    </source>
</reference>
<dbReference type="SUPFAM" id="SSF54211">
    <property type="entry name" value="Ribosomal protein S5 domain 2-like"/>
    <property type="match status" value="1"/>
</dbReference>
<comment type="catalytic activity">
    <reaction evidence="7">
        <text>Endonucleolytic cleavage of RNA, removing 5'-extranucleotides from tRNA precursor.</text>
        <dbReference type="EC" id="3.1.26.5"/>
    </reaction>
</comment>
<proteinExistence type="inferred from homology"/>
<dbReference type="GO" id="GO:0042781">
    <property type="term" value="F:3'-tRNA processing endoribonuclease activity"/>
    <property type="evidence" value="ECO:0007669"/>
    <property type="project" value="TreeGrafter"/>
</dbReference>
<name>A0A420XUC8_9ACTN</name>
<evidence type="ECO:0000256" key="6">
    <source>
        <dbReference type="ARBA" id="ARBA00022884"/>
    </source>
</evidence>
<dbReference type="RefSeq" id="WP_121192053.1">
    <property type="nucleotide sequence ID" value="NZ_RBWV01000009.1"/>
</dbReference>
<dbReference type="InterPro" id="IPR020568">
    <property type="entry name" value="Ribosomal_Su5_D2-typ_SF"/>
</dbReference>
<evidence type="ECO:0000256" key="1">
    <source>
        <dbReference type="ARBA" id="ARBA00002663"/>
    </source>
</evidence>
<comment type="caution">
    <text evidence="9">The sequence shown here is derived from an EMBL/GenBank/DDBJ whole genome shotgun (WGS) entry which is preliminary data.</text>
</comment>
<keyword evidence="10" id="KW-1185">Reference proteome</keyword>
<dbReference type="OrthoDB" id="196964at2"/>
<evidence type="ECO:0000256" key="5">
    <source>
        <dbReference type="ARBA" id="ARBA00022801"/>
    </source>
</evidence>
<dbReference type="PANTHER" id="PTHR33992:SF1">
    <property type="entry name" value="RIBONUCLEASE P PROTEIN COMPONENT"/>
    <property type="match status" value="1"/>
</dbReference>
<dbReference type="EC" id="3.1.26.5" evidence="7 8"/>
<protein>
    <recommendedName>
        <fullName evidence="7 8">Ribonuclease P protein component</fullName>
        <shortName evidence="7">RNase P protein</shortName>
        <shortName evidence="7">RNaseP protein</shortName>
        <ecNumber evidence="7 8">3.1.26.5</ecNumber>
    </recommendedName>
    <alternativeName>
        <fullName evidence="7">Protein C5</fullName>
    </alternativeName>
</protein>
<dbReference type="PANTHER" id="PTHR33992">
    <property type="entry name" value="RIBONUCLEASE P PROTEIN COMPONENT"/>
    <property type="match status" value="1"/>
</dbReference>
<dbReference type="InterPro" id="IPR020539">
    <property type="entry name" value="RNase_P_CS"/>
</dbReference>
<dbReference type="NCBIfam" id="TIGR00188">
    <property type="entry name" value="rnpA"/>
    <property type="match status" value="1"/>
</dbReference>
<comment type="subunit">
    <text evidence="7">Consists of a catalytic RNA component (M1 or rnpB) and a protein subunit.</text>
</comment>
<keyword evidence="6 7" id="KW-0694">RNA-binding</keyword>
<evidence type="ECO:0000256" key="4">
    <source>
        <dbReference type="ARBA" id="ARBA00022759"/>
    </source>
</evidence>
<dbReference type="HAMAP" id="MF_00227">
    <property type="entry name" value="RNase_P"/>
    <property type="match status" value="1"/>
</dbReference>
<keyword evidence="3 7" id="KW-0540">Nuclease</keyword>